<comment type="subcellular location">
    <subcellularLocation>
        <location evidence="9">Cell outer membrane</location>
        <topology evidence="9">Lipid-anchor</topology>
    </subcellularLocation>
    <subcellularLocation>
        <location evidence="9">Bacterial flagellum basal body</location>
    </subcellularLocation>
    <subcellularLocation>
        <location evidence="2">Membrane</location>
    </subcellularLocation>
</comment>
<dbReference type="PROSITE" id="PS51257">
    <property type="entry name" value="PROKAR_LIPOPROTEIN"/>
    <property type="match status" value="1"/>
</dbReference>
<sequence length="226" mass="23759">MLKNVSKILLSGCLGMLVLSGCAMVPPTNVHQPMSARPQPMPEKAAANGGIYKAETARLTLFEDRRARFVGDTLNILIEEKTNATKKSSSSASRTGSASASVPTIFGLPGKTFQGTALDGSSSNTFAGKGDSGSNNLFTGNIAVTVIEVLANGNLLVSGEKQVAIDQGTEYIRFSGIVNPTTINGSNAVSSTKVADARIEYKGTGYIDEAQTMGWLARFFLTVLPF</sequence>
<evidence type="ECO:0000256" key="6">
    <source>
        <dbReference type="ARBA" id="ARBA00023136"/>
    </source>
</evidence>
<evidence type="ECO:0000256" key="5">
    <source>
        <dbReference type="ARBA" id="ARBA00022729"/>
    </source>
</evidence>
<gene>
    <name evidence="9" type="primary">flgH</name>
    <name evidence="11" type="ORF">EDC63_101700</name>
</gene>
<evidence type="ECO:0000256" key="3">
    <source>
        <dbReference type="ARBA" id="ARBA00006929"/>
    </source>
</evidence>
<keyword evidence="5 9" id="KW-0732">Signal</keyword>
<comment type="similarity">
    <text evidence="3 9">Belongs to the FlgH family.</text>
</comment>
<keyword evidence="8 9" id="KW-0998">Cell outer membrane</keyword>
<keyword evidence="7 9" id="KW-0975">Bacterial flagellum</keyword>
<evidence type="ECO:0000256" key="10">
    <source>
        <dbReference type="SAM" id="SignalP"/>
    </source>
</evidence>
<dbReference type="GO" id="GO:0009279">
    <property type="term" value="C:cell outer membrane"/>
    <property type="evidence" value="ECO:0007669"/>
    <property type="project" value="UniProtKB-SubCell"/>
</dbReference>
<dbReference type="Pfam" id="PF02107">
    <property type="entry name" value="FlgH"/>
    <property type="match status" value="1"/>
</dbReference>
<dbReference type="InterPro" id="IPR000527">
    <property type="entry name" value="Flag_Lring"/>
</dbReference>
<evidence type="ECO:0000256" key="1">
    <source>
        <dbReference type="ARBA" id="ARBA00002591"/>
    </source>
</evidence>
<evidence type="ECO:0000256" key="9">
    <source>
        <dbReference type="HAMAP-Rule" id="MF_00415"/>
    </source>
</evidence>
<proteinExistence type="inferred from homology"/>
<keyword evidence="11" id="KW-0969">Cilium</keyword>
<dbReference type="AlphaFoldDB" id="A0A4R3YF27"/>
<name>A0A4R3YF27_9PROT</name>
<evidence type="ECO:0000313" key="12">
    <source>
        <dbReference type="Proteomes" id="UP000295367"/>
    </source>
</evidence>
<dbReference type="EMBL" id="SMCO01000001">
    <property type="protein sequence ID" value="TCV90726.1"/>
    <property type="molecule type" value="Genomic_DNA"/>
</dbReference>
<dbReference type="PANTHER" id="PTHR34933:SF3">
    <property type="entry name" value="FLAGELLAR L-RING PROTEIN"/>
    <property type="match status" value="1"/>
</dbReference>
<accession>A0A4R3YF27</accession>
<comment type="subunit">
    <text evidence="4 9">The basal body constitutes a major portion of the flagellar organelle and consists of four rings (L,P,S, and M) mounted on a central rod.</text>
</comment>
<dbReference type="GO" id="GO:0003774">
    <property type="term" value="F:cytoskeletal motor activity"/>
    <property type="evidence" value="ECO:0007669"/>
    <property type="project" value="InterPro"/>
</dbReference>
<keyword evidence="9" id="KW-0449">Lipoprotein</keyword>
<dbReference type="HAMAP" id="MF_00415">
    <property type="entry name" value="FlgH"/>
    <property type="match status" value="1"/>
</dbReference>
<dbReference type="RefSeq" id="WP_124947382.1">
    <property type="nucleotide sequence ID" value="NZ_BHVT01000073.1"/>
</dbReference>
<keyword evidence="11" id="KW-0966">Cell projection</keyword>
<keyword evidence="11" id="KW-0282">Flagellum</keyword>
<protein>
    <recommendedName>
        <fullName evidence="9">Flagellar L-ring protein</fullName>
    </recommendedName>
    <alternativeName>
        <fullName evidence="9">Basal body L-ring protein</fullName>
    </alternativeName>
</protein>
<feature type="signal peptide" evidence="10">
    <location>
        <begin position="1"/>
        <end position="25"/>
    </location>
</feature>
<organism evidence="11 12">
    <name type="scientific">Sulfurirhabdus autotrophica</name>
    <dbReference type="NCBI Taxonomy" id="1706046"/>
    <lineage>
        <taxon>Bacteria</taxon>
        <taxon>Pseudomonadati</taxon>
        <taxon>Pseudomonadota</taxon>
        <taxon>Betaproteobacteria</taxon>
        <taxon>Nitrosomonadales</taxon>
        <taxon>Sulfuricellaceae</taxon>
        <taxon>Sulfurirhabdus</taxon>
    </lineage>
</organism>
<keyword evidence="12" id="KW-1185">Reference proteome</keyword>
<evidence type="ECO:0000256" key="8">
    <source>
        <dbReference type="ARBA" id="ARBA00023237"/>
    </source>
</evidence>
<evidence type="ECO:0000256" key="2">
    <source>
        <dbReference type="ARBA" id="ARBA00004370"/>
    </source>
</evidence>
<dbReference type="Proteomes" id="UP000295367">
    <property type="component" value="Unassembled WGS sequence"/>
</dbReference>
<comment type="caution">
    <text evidence="11">The sequence shown here is derived from an EMBL/GenBank/DDBJ whole genome shotgun (WGS) entry which is preliminary data.</text>
</comment>
<feature type="chain" id="PRO_5020195474" description="Flagellar L-ring protein" evidence="10">
    <location>
        <begin position="26"/>
        <end position="226"/>
    </location>
</feature>
<dbReference type="OrthoDB" id="9789463at2"/>
<reference evidence="11 12" key="1">
    <citation type="submission" date="2019-03" db="EMBL/GenBank/DDBJ databases">
        <title>Genomic Encyclopedia of Type Strains, Phase IV (KMG-IV): sequencing the most valuable type-strain genomes for metagenomic binning, comparative biology and taxonomic classification.</title>
        <authorList>
            <person name="Goeker M."/>
        </authorList>
    </citation>
    <scope>NUCLEOTIDE SEQUENCE [LARGE SCALE GENOMIC DNA]</scope>
    <source>
        <strain evidence="11 12">DSM 100309</strain>
    </source>
</reference>
<dbReference type="PANTHER" id="PTHR34933">
    <property type="entry name" value="FLAGELLAR L-RING PROTEIN"/>
    <property type="match status" value="1"/>
</dbReference>
<comment type="function">
    <text evidence="1 9">Assembles around the rod to form the L-ring and probably protects the motor/basal body from shearing forces during rotation.</text>
</comment>
<keyword evidence="6 9" id="KW-0472">Membrane</keyword>
<evidence type="ECO:0000256" key="4">
    <source>
        <dbReference type="ARBA" id="ARBA00011439"/>
    </source>
</evidence>
<dbReference type="GO" id="GO:0071973">
    <property type="term" value="P:bacterial-type flagellum-dependent cell motility"/>
    <property type="evidence" value="ECO:0007669"/>
    <property type="project" value="InterPro"/>
</dbReference>
<dbReference type="GO" id="GO:0009427">
    <property type="term" value="C:bacterial-type flagellum basal body, distal rod, L ring"/>
    <property type="evidence" value="ECO:0007669"/>
    <property type="project" value="InterPro"/>
</dbReference>
<evidence type="ECO:0000313" key="11">
    <source>
        <dbReference type="EMBL" id="TCV90726.1"/>
    </source>
</evidence>
<evidence type="ECO:0000256" key="7">
    <source>
        <dbReference type="ARBA" id="ARBA00023143"/>
    </source>
</evidence>
<dbReference type="PRINTS" id="PR01008">
    <property type="entry name" value="FLGLRINGFLGH"/>
</dbReference>